<dbReference type="PROSITE" id="PS51257">
    <property type="entry name" value="PROKAR_LIPOPROTEIN"/>
    <property type="match status" value="1"/>
</dbReference>
<dbReference type="OrthoDB" id="9783641at2"/>
<keyword evidence="8" id="KW-1185">Reference proteome</keyword>
<gene>
    <name evidence="7" type="ORF">A4V02_07535</name>
</gene>
<reference evidence="8" key="1">
    <citation type="submission" date="2016-04" db="EMBL/GenBank/DDBJ databases">
        <title>Complete Genome Sequences of Twelve Strains of a Stable Defined Moderately Diverse Mouse Microbiota 2 (sDMDMm2).</title>
        <authorList>
            <person name="Uchimura Y."/>
            <person name="Wyss M."/>
            <person name="Brugiroux S."/>
            <person name="Limenitakis J.P."/>
            <person name="Stecher B."/>
            <person name="McCoy K.D."/>
            <person name="Macpherson A.J."/>
        </authorList>
    </citation>
    <scope>NUCLEOTIDE SEQUENCE [LARGE SCALE GENOMIC DNA]</scope>
    <source>
        <strain evidence="8">YL27</strain>
    </source>
</reference>
<dbReference type="KEGG" id="pary:A4V02_07535"/>
<accession>A0A1Z2XIR6</accession>
<proteinExistence type="inferred from homology"/>
<keyword evidence="5" id="KW-0998">Cell outer membrane</keyword>
<dbReference type="GeneID" id="65536707"/>
<evidence type="ECO:0000313" key="8">
    <source>
        <dbReference type="Proteomes" id="UP000186351"/>
    </source>
</evidence>
<dbReference type="AlphaFoldDB" id="A0A1B1S9X0"/>
<dbReference type="InterPro" id="IPR012944">
    <property type="entry name" value="SusD_RagB_dom"/>
</dbReference>
<evidence type="ECO:0000256" key="5">
    <source>
        <dbReference type="ARBA" id="ARBA00023237"/>
    </source>
</evidence>
<comment type="subcellular location">
    <subcellularLocation>
        <location evidence="1">Cell outer membrane</location>
    </subcellularLocation>
</comment>
<name>A0A1B1S9X0_9BACT</name>
<dbReference type="Pfam" id="PF07980">
    <property type="entry name" value="SusD_RagB"/>
    <property type="match status" value="1"/>
</dbReference>
<evidence type="ECO:0000313" key="7">
    <source>
        <dbReference type="EMBL" id="ANU63592.1"/>
    </source>
</evidence>
<sequence>MKLKYALFGLLAVASVTSCDLDEKFYSKVTPDNFFTAPENTYAVLGRPFTHLKYFMSNDRWYLQELTTDEMTCPFRTKGKDFYNNGEYVRLQEHTWTSVDRFIENSYIAPIQGVARSIASREDLANVDYVALGLTSQDKAWQLAQLDCLTAYYYMRALDFFGGVPVVYSTSDAVRGRSSDEETFNHIEQLIISSRPNLKIRKSINEAQDGFITQAGATVMLGMLYLNAEAYIGKDRFADAAKEFESVIRGDYGPYELDPTWSGPHGFDNDKSPEAIWNLMSEHSLMEWNWWYRYFFPQNAKTYFDVSFPASIYNGFILTPSRPTANGAIYTQWKLGNSYEKFNDADLRKKPYVYLGNKKYEGMFLVGKLTSPRTGQTVKGAKEFAGKDITRVDCVDVPGGTKSHEMEGQENSGVCLVKSPIPTDDDYDLLWNPDMPIYRLTEVYYALAECKWRAGDKKGAADLINEVRRRNFANGIDPDPVPDNFDIYRMADEWLIEFLGEGHRRTDLIRWGLWTTEDWWAHSATNDKNKCRFPLPDKYLAGNPLLVQNPGY</sequence>
<organism evidence="7 8">
    <name type="scientific">Muribaculum intestinale</name>
    <dbReference type="NCBI Taxonomy" id="1796646"/>
    <lineage>
        <taxon>Bacteria</taxon>
        <taxon>Pseudomonadati</taxon>
        <taxon>Bacteroidota</taxon>
        <taxon>Bacteroidia</taxon>
        <taxon>Bacteroidales</taxon>
        <taxon>Muribaculaceae</taxon>
        <taxon>Muribaculum</taxon>
    </lineage>
</organism>
<keyword evidence="4" id="KW-0472">Membrane</keyword>
<protein>
    <submittedName>
        <fullName evidence="7">RagB/SusD family nutrient uptake outer membrane protein</fullName>
    </submittedName>
</protein>
<feature type="domain" description="RagB/SusD" evidence="6">
    <location>
        <begin position="273"/>
        <end position="552"/>
    </location>
</feature>
<comment type="similarity">
    <text evidence="2">Belongs to the SusD family.</text>
</comment>
<dbReference type="EMBL" id="CP015402">
    <property type="protein sequence ID" value="ANU63592.1"/>
    <property type="molecule type" value="Genomic_DNA"/>
</dbReference>
<dbReference type="STRING" id="1796646.A4V02_07535"/>
<dbReference type="Gene3D" id="1.25.40.390">
    <property type="match status" value="1"/>
</dbReference>
<evidence type="ECO:0000256" key="2">
    <source>
        <dbReference type="ARBA" id="ARBA00006275"/>
    </source>
</evidence>
<dbReference type="RefSeq" id="WP_068960901.1">
    <property type="nucleotide sequence ID" value="NZ_CAJTAP010000013.1"/>
</dbReference>
<evidence type="ECO:0000256" key="3">
    <source>
        <dbReference type="ARBA" id="ARBA00022729"/>
    </source>
</evidence>
<accession>A0A1B1S9X0</accession>
<dbReference type="InterPro" id="IPR011990">
    <property type="entry name" value="TPR-like_helical_dom_sf"/>
</dbReference>
<evidence type="ECO:0000259" key="6">
    <source>
        <dbReference type="Pfam" id="PF07980"/>
    </source>
</evidence>
<dbReference type="Proteomes" id="UP000186351">
    <property type="component" value="Chromosome"/>
</dbReference>
<keyword evidence="3" id="KW-0732">Signal</keyword>
<evidence type="ECO:0000256" key="1">
    <source>
        <dbReference type="ARBA" id="ARBA00004442"/>
    </source>
</evidence>
<dbReference type="SUPFAM" id="SSF48452">
    <property type="entry name" value="TPR-like"/>
    <property type="match status" value="1"/>
</dbReference>
<evidence type="ECO:0000256" key="4">
    <source>
        <dbReference type="ARBA" id="ARBA00023136"/>
    </source>
</evidence>
<dbReference type="GO" id="GO:0009279">
    <property type="term" value="C:cell outer membrane"/>
    <property type="evidence" value="ECO:0007669"/>
    <property type="project" value="UniProtKB-SubCell"/>
</dbReference>